<dbReference type="Proteomes" id="UP000706124">
    <property type="component" value="Unassembled WGS sequence"/>
</dbReference>
<evidence type="ECO:0000256" key="1">
    <source>
        <dbReference type="SAM" id="MobiDB-lite"/>
    </source>
</evidence>
<proteinExistence type="predicted"/>
<name>A0A9P7SFN9_9HYPO</name>
<evidence type="ECO:0000313" key="2">
    <source>
        <dbReference type="EMBL" id="KAG5935452.1"/>
    </source>
</evidence>
<reference evidence="2 3" key="1">
    <citation type="journal article" date="2020" name="bioRxiv">
        <title>Whole genome comparisons of ergot fungi reveals the divergence and evolution of species within the genus Claviceps are the result of varying mechanisms driving genome evolution and host range expansion.</title>
        <authorList>
            <person name="Wyka S.A."/>
            <person name="Mondo S.J."/>
            <person name="Liu M."/>
            <person name="Dettman J."/>
            <person name="Nalam V."/>
            <person name="Broders K.D."/>
        </authorList>
    </citation>
    <scope>NUCLEOTIDE SEQUENCE [LARGE SCALE GENOMIC DNA]</scope>
    <source>
        <strain evidence="2 3">CCC 1485</strain>
    </source>
</reference>
<feature type="compositionally biased region" description="Basic and acidic residues" evidence="1">
    <location>
        <begin position="101"/>
        <end position="113"/>
    </location>
</feature>
<feature type="region of interest" description="Disordered" evidence="1">
    <location>
        <begin position="99"/>
        <end position="120"/>
    </location>
</feature>
<dbReference type="EMBL" id="SRPO01000256">
    <property type="protein sequence ID" value="KAG5935452.1"/>
    <property type="molecule type" value="Genomic_DNA"/>
</dbReference>
<organism evidence="2 3">
    <name type="scientific">Claviceps pazoutovae</name>
    <dbReference type="NCBI Taxonomy" id="1649127"/>
    <lineage>
        <taxon>Eukaryota</taxon>
        <taxon>Fungi</taxon>
        <taxon>Dikarya</taxon>
        <taxon>Ascomycota</taxon>
        <taxon>Pezizomycotina</taxon>
        <taxon>Sordariomycetes</taxon>
        <taxon>Hypocreomycetidae</taxon>
        <taxon>Hypocreales</taxon>
        <taxon>Clavicipitaceae</taxon>
        <taxon>Claviceps</taxon>
    </lineage>
</organism>
<gene>
    <name evidence="2" type="ORF">E4U60_003164</name>
</gene>
<sequence>MFGNLPITPNFSAVNPKDIPEPTEIYLPAYQPIATDDSVPDDSVSLLTLLEGSGRETTGLGRTSLSALGAHLTLDASIRDLLPPEASVPDFARWETYTSEQAREHDRDNEARLRTTGPAPGCHVYLERRKELANTNEEAFRTVRRLTPPKGKQQARLGNAYEFFRCLEHFTGFWDDTSQSPELPPSPELTASEVVASETSPESVPEEHPVCMRTSSGASMPAHYRQSLLNAFIKFVAYDFGCNVSVARIEPKLYAQSPPGKHHRKSQTPSNCQFVFQSPVTREAARAGIVCGPVAAVSARASIDFTIPNVEAAQSLDLAREMVAALITAQHRNREGKKEVRFGDGKWWTTKPRWGGGVGGPIGREIEKFEKSERSEKSAAITGDGDSSSAAAEQGLDGPASKKVRKNLPMYDNYRMVRPPAPTWDKKARYEAVGKVPDAPYDDIFVFSSLFHHMSILRVRVPTRLLEVLDGSPEPDATKRSWGKLEAWRSPWYDFFKADQRMAAMQTIWAVMAHQMRSNGRETGLENYWTGNE</sequence>
<accession>A0A9P7SFN9</accession>
<dbReference type="OrthoDB" id="5407653at2759"/>
<protein>
    <submittedName>
        <fullName evidence="2">Uncharacterized protein</fullName>
    </submittedName>
</protein>
<feature type="region of interest" description="Disordered" evidence="1">
    <location>
        <begin position="371"/>
        <end position="404"/>
    </location>
</feature>
<evidence type="ECO:0000313" key="3">
    <source>
        <dbReference type="Proteomes" id="UP000706124"/>
    </source>
</evidence>
<dbReference type="AlphaFoldDB" id="A0A9P7SFN9"/>
<comment type="caution">
    <text evidence="2">The sequence shown here is derived from an EMBL/GenBank/DDBJ whole genome shotgun (WGS) entry which is preliminary data.</text>
</comment>
<keyword evidence="3" id="KW-1185">Reference proteome</keyword>